<feature type="domain" description="Response regulatory" evidence="10">
    <location>
        <begin position="289"/>
        <end position="408"/>
    </location>
</feature>
<keyword evidence="5 7" id="KW-0067">ATP-binding</keyword>
<dbReference type="SMART" id="SM00044">
    <property type="entry name" value="CYCc"/>
    <property type="match status" value="1"/>
</dbReference>
<dbReference type="SUPFAM" id="SSF52172">
    <property type="entry name" value="CheY-like"/>
    <property type="match status" value="1"/>
</dbReference>
<dbReference type="PROSITE" id="PS50011">
    <property type="entry name" value="PROTEIN_KINASE_DOM"/>
    <property type="match status" value="1"/>
</dbReference>
<evidence type="ECO:0000259" key="10">
    <source>
        <dbReference type="PROSITE" id="PS50110"/>
    </source>
</evidence>
<dbReference type="Pfam" id="PF00069">
    <property type="entry name" value="Pkinase"/>
    <property type="match status" value="1"/>
</dbReference>
<gene>
    <name evidence="12" type="ORF">D7V88_09615</name>
</gene>
<feature type="coiled-coil region" evidence="8">
    <location>
        <begin position="397"/>
        <end position="424"/>
    </location>
</feature>
<dbReference type="InterPro" id="IPR000719">
    <property type="entry name" value="Prot_kinase_dom"/>
</dbReference>
<evidence type="ECO:0000256" key="1">
    <source>
        <dbReference type="ARBA" id="ARBA00004167"/>
    </source>
</evidence>
<dbReference type="InterPro" id="IPR011009">
    <property type="entry name" value="Kinase-like_dom_sf"/>
</dbReference>
<feature type="binding site" evidence="7">
    <location>
        <position position="40"/>
    </location>
    <ligand>
        <name>ATP</name>
        <dbReference type="ChEBI" id="CHEBI:30616"/>
    </ligand>
</feature>
<dbReference type="GO" id="GO:0005524">
    <property type="term" value="F:ATP binding"/>
    <property type="evidence" value="ECO:0007669"/>
    <property type="project" value="UniProtKB-UniRule"/>
</dbReference>
<dbReference type="CDD" id="cd17536">
    <property type="entry name" value="REC_YesN-like"/>
    <property type="match status" value="1"/>
</dbReference>
<dbReference type="PROSITE" id="PS00108">
    <property type="entry name" value="PROTEIN_KINASE_ST"/>
    <property type="match status" value="1"/>
</dbReference>
<dbReference type="Gene3D" id="1.10.510.10">
    <property type="entry name" value="Transferase(Phosphotransferase) domain 1"/>
    <property type="match status" value="1"/>
</dbReference>
<sequence length="679" mass="72553">MDTGRPLGGRYALERRIGGGGMGAIWLAVDLQLQRHVALKLIASEVVARTPEAHRLFEQEAQAVARLRHPHVVQVHDSGVDGGVPYIVMELLEGEDLETRLTQRGRLSLAAVSALVTPVSRALAAAHAAGLVHRDLKPANLFLAHVDGEEVVKVLDFGLARSLLRSEEAASAQAEGLIGTLRYMSPEQLRADPDLDARADLWSFAVVLYRALTGQFPYGPESVGGLLRGVFHPPTVAVSQLVPELGAAGDAFFQRALHPKPEQRFTSARELAAGFVALVEAGRAAQPAKVLVVDDEPDVEVLMRQRFRKHVRDGVYTFVFARDGEEALEVLRAHPDTHAVLCDINMPRMDGLTFLSRVGEVDPLVKVVIVSAYGDMPNLRTAMNRGAFDFLVKPVDLDDLESTLAKTVRHVAELRRAVRSTEENALLRMFVHGGIVERVLPLVRGPGALAGEQVDATVAFLDVAGFTAVTRQHPPEAALRRLNANFEVILPELETRGGVVDKFLGDAVMAVFQGEAHVARALDACLAVKQRLQALAWSGGDTSPYAHGVCMGVDTGPVVSGNVGATGRGRLDHTVLGDVVNTAARLATVAARDQVLVSESLAARLAATFDCRPAGERRLPGLDSAMLVVREVVARHGSASASSSAGTAQQVAPAVLEAQAPAPRAEAFTAKGPSWSTST</sequence>
<dbReference type="GO" id="GO:0004016">
    <property type="term" value="F:adenylate cyclase activity"/>
    <property type="evidence" value="ECO:0007669"/>
    <property type="project" value="UniProtKB-ARBA"/>
</dbReference>
<keyword evidence="13" id="KW-1185">Reference proteome</keyword>
<dbReference type="Gene3D" id="3.30.200.20">
    <property type="entry name" value="Phosphorylase Kinase, domain 1"/>
    <property type="match status" value="1"/>
</dbReference>
<dbReference type="SUPFAM" id="SSF55073">
    <property type="entry name" value="Nucleotide cyclase"/>
    <property type="match status" value="1"/>
</dbReference>
<dbReference type="OrthoDB" id="9801841at2"/>
<keyword evidence="8" id="KW-0175">Coiled coil</keyword>
<evidence type="ECO:0000259" key="9">
    <source>
        <dbReference type="PROSITE" id="PS50011"/>
    </source>
</evidence>
<dbReference type="SMART" id="SM00448">
    <property type="entry name" value="REC"/>
    <property type="match status" value="1"/>
</dbReference>
<evidence type="ECO:0000256" key="4">
    <source>
        <dbReference type="ARBA" id="ARBA00022777"/>
    </source>
</evidence>
<evidence type="ECO:0000256" key="6">
    <source>
        <dbReference type="PROSITE-ProRule" id="PRU00169"/>
    </source>
</evidence>
<name>A0A3A8J674_9BACT</name>
<accession>A0A3A8J674</accession>
<dbReference type="InterPro" id="IPR001789">
    <property type="entry name" value="Sig_transdc_resp-reg_receiver"/>
</dbReference>
<comment type="caution">
    <text evidence="12">The sequence shown here is derived from an EMBL/GenBank/DDBJ whole genome shotgun (WGS) entry which is preliminary data.</text>
</comment>
<dbReference type="GO" id="GO:0000160">
    <property type="term" value="P:phosphorelay signal transduction system"/>
    <property type="evidence" value="ECO:0007669"/>
    <property type="project" value="InterPro"/>
</dbReference>
<evidence type="ECO:0000313" key="12">
    <source>
        <dbReference type="EMBL" id="RKG91297.1"/>
    </source>
</evidence>
<dbReference type="PANTHER" id="PTHR43289">
    <property type="entry name" value="MITOGEN-ACTIVATED PROTEIN KINASE KINASE KINASE 20-RELATED"/>
    <property type="match status" value="1"/>
</dbReference>
<dbReference type="InterPro" id="IPR017441">
    <property type="entry name" value="Protein_kinase_ATP_BS"/>
</dbReference>
<dbReference type="Gene3D" id="3.30.70.1230">
    <property type="entry name" value="Nucleotide cyclase"/>
    <property type="match status" value="1"/>
</dbReference>
<dbReference type="RefSeq" id="WP_120540320.1">
    <property type="nucleotide sequence ID" value="NZ_RAVZ01000046.1"/>
</dbReference>
<evidence type="ECO:0000313" key="13">
    <source>
        <dbReference type="Proteomes" id="UP000268094"/>
    </source>
</evidence>
<dbReference type="PROSITE" id="PS00107">
    <property type="entry name" value="PROTEIN_KINASE_ATP"/>
    <property type="match status" value="1"/>
</dbReference>
<dbReference type="SMART" id="SM00220">
    <property type="entry name" value="S_TKc"/>
    <property type="match status" value="1"/>
</dbReference>
<dbReference type="PROSITE" id="PS50110">
    <property type="entry name" value="RESPONSE_REGULATORY"/>
    <property type="match status" value="1"/>
</dbReference>
<keyword evidence="6" id="KW-0597">Phosphoprotein</keyword>
<evidence type="ECO:0000256" key="5">
    <source>
        <dbReference type="ARBA" id="ARBA00022840"/>
    </source>
</evidence>
<evidence type="ECO:0000256" key="7">
    <source>
        <dbReference type="PROSITE-ProRule" id="PRU10141"/>
    </source>
</evidence>
<dbReference type="SUPFAM" id="SSF56112">
    <property type="entry name" value="Protein kinase-like (PK-like)"/>
    <property type="match status" value="1"/>
</dbReference>
<dbReference type="Pfam" id="PF00211">
    <property type="entry name" value="Guanylate_cyc"/>
    <property type="match status" value="1"/>
</dbReference>
<dbReference type="InterPro" id="IPR011006">
    <property type="entry name" value="CheY-like_superfamily"/>
</dbReference>
<dbReference type="CDD" id="cd07302">
    <property type="entry name" value="CHD"/>
    <property type="match status" value="1"/>
</dbReference>
<dbReference type="Proteomes" id="UP000268094">
    <property type="component" value="Unassembled WGS sequence"/>
</dbReference>
<evidence type="ECO:0000256" key="3">
    <source>
        <dbReference type="ARBA" id="ARBA00022741"/>
    </source>
</evidence>
<dbReference type="Gene3D" id="3.40.50.2300">
    <property type="match status" value="1"/>
</dbReference>
<organism evidence="12 13">
    <name type="scientific">Corallococcus terminator</name>
    <dbReference type="NCBI Taxonomy" id="2316733"/>
    <lineage>
        <taxon>Bacteria</taxon>
        <taxon>Pseudomonadati</taxon>
        <taxon>Myxococcota</taxon>
        <taxon>Myxococcia</taxon>
        <taxon>Myxococcales</taxon>
        <taxon>Cystobacterineae</taxon>
        <taxon>Myxococcaceae</taxon>
        <taxon>Corallococcus</taxon>
    </lineage>
</organism>
<dbReference type="PANTHER" id="PTHR43289:SF6">
    <property type="entry name" value="SERINE_THREONINE-PROTEIN KINASE NEKL-3"/>
    <property type="match status" value="1"/>
</dbReference>
<dbReference type="InterPro" id="IPR001054">
    <property type="entry name" value="A/G_cyclase"/>
</dbReference>
<comment type="subcellular location">
    <subcellularLocation>
        <location evidence="1">Membrane</location>
        <topology evidence="1">Single-pass membrane protein</topology>
    </subcellularLocation>
</comment>
<evidence type="ECO:0000256" key="2">
    <source>
        <dbReference type="ARBA" id="ARBA00022679"/>
    </source>
</evidence>
<keyword evidence="3 7" id="KW-0547">Nucleotide-binding</keyword>
<dbReference type="Pfam" id="PF00072">
    <property type="entry name" value="Response_reg"/>
    <property type="match status" value="1"/>
</dbReference>
<dbReference type="InterPro" id="IPR008271">
    <property type="entry name" value="Ser/Thr_kinase_AS"/>
</dbReference>
<feature type="modified residue" description="4-aspartylphosphate" evidence="6">
    <location>
        <position position="343"/>
    </location>
</feature>
<dbReference type="AlphaFoldDB" id="A0A3A8J674"/>
<feature type="domain" description="Protein kinase" evidence="9">
    <location>
        <begin position="11"/>
        <end position="276"/>
    </location>
</feature>
<dbReference type="EMBL" id="RAVZ01000046">
    <property type="protein sequence ID" value="RKG91297.1"/>
    <property type="molecule type" value="Genomic_DNA"/>
</dbReference>
<dbReference type="PROSITE" id="PS50125">
    <property type="entry name" value="GUANYLATE_CYCLASE_2"/>
    <property type="match status" value="1"/>
</dbReference>
<dbReference type="InterPro" id="IPR029787">
    <property type="entry name" value="Nucleotide_cyclase"/>
</dbReference>
<proteinExistence type="predicted"/>
<keyword evidence="4" id="KW-0418">Kinase</keyword>
<protein>
    <submittedName>
        <fullName evidence="12">Response regulator</fullName>
    </submittedName>
</protein>
<feature type="domain" description="Guanylate cyclase" evidence="11">
    <location>
        <begin position="457"/>
        <end position="587"/>
    </location>
</feature>
<keyword evidence="2" id="KW-0808">Transferase</keyword>
<reference evidence="13" key="1">
    <citation type="submission" date="2018-09" db="EMBL/GenBank/DDBJ databases">
        <authorList>
            <person name="Livingstone P.G."/>
            <person name="Whitworth D.E."/>
        </authorList>
    </citation>
    <scope>NUCLEOTIDE SEQUENCE [LARGE SCALE GENOMIC DNA]</scope>
    <source>
        <strain evidence="13">CA054A</strain>
    </source>
</reference>
<evidence type="ECO:0000259" key="11">
    <source>
        <dbReference type="PROSITE" id="PS50125"/>
    </source>
</evidence>
<evidence type="ECO:0000256" key="8">
    <source>
        <dbReference type="SAM" id="Coils"/>
    </source>
</evidence>
<dbReference type="CDD" id="cd14014">
    <property type="entry name" value="STKc_PknB_like"/>
    <property type="match status" value="1"/>
</dbReference>
<dbReference type="GO" id="GO:0004674">
    <property type="term" value="F:protein serine/threonine kinase activity"/>
    <property type="evidence" value="ECO:0007669"/>
    <property type="project" value="TreeGrafter"/>
</dbReference>
<dbReference type="GO" id="GO:0016020">
    <property type="term" value="C:membrane"/>
    <property type="evidence" value="ECO:0007669"/>
    <property type="project" value="UniProtKB-SubCell"/>
</dbReference>
<dbReference type="GO" id="GO:0009190">
    <property type="term" value="P:cyclic nucleotide biosynthetic process"/>
    <property type="evidence" value="ECO:0007669"/>
    <property type="project" value="InterPro"/>
</dbReference>